<sequence>MTQTKSIGRRIGIIAGILVGALVLGYVVWAVALTQITYASDADCATAQTVVTAGGALSDADAAKNWATDAEARKEQLSHDTLKEGLGQYIAYVEQNFAGKPDPAQKTSAATTIFDACRDIKMSFPAPR</sequence>
<organism evidence="2 3">
    <name type="scientific">Lentzea tibetensis</name>
    <dbReference type="NCBI Taxonomy" id="2591470"/>
    <lineage>
        <taxon>Bacteria</taxon>
        <taxon>Bacillati</taxon>
        <taxon>Actinomycetota</taxon>
        <taxon>Actinomycetes</taxon>
        <taxon>Pseudonocardiales</taxon>
        <taxon>Pseudonocardiaceae</taxon>
        <taxon>Lentzea</taxon>
    </lineage>
</organism>
<keyword evidence="1" id="KW-0812">Transmembrane</keyword>
<reference evidence="2 3" key="1">
    <citation type="submission" date="2019-07" db="EMBL/GenBank/DDBJ databases">
        <title>Lentzea xizangensis sp. nov., isolated from Qinghai-Tibetan Plateau Soils.</title>
        <authorList>
            <person name="Huang J."/>
        </authorList>
    </citation>
    <scope>NUCLEOTIDE SEQUENCE [LARGE SCALE GENOMIC DNA]</scope>
    <source>
        <strain evidence="2 3">FXJ1.1311</strain>
    </source>
</reference>
<protein>
    <submittedName>
        <fullName evidence="2">Uncharacterized protein</fullName>
    </submittedName>
</protein>
<evidence type="ECO:0000256" key="1">
    <source>
        <dbReference type="SAM" id="Phobius"/>
    </source>
</evidence>
<proteinExistence type="predicted"/>
<keyword evidence="1" id="KW-1133">Transmembrane helix</keyword>
<keyword evidence="3" id="KW-1185">Reference proteome</keyword>
<dbReference type="RefSeq" id="WP_146361158.1">
    <property type="nucleotide sequence ID" value="NZ_VOBR01000063.1"/>
</dbReference>
<evidence type="ECO:0000313" key="3">
    <source>
        <dbReference type="Proteomes" id="UP000316639"/>
    </source>
</evidence>
<feature type="transmembrane region" description="Helical" evidence="1">
    <location>
        <begin position="12"/>
        <end position="32"/>
    </location>
</feature>
<dbReference type="AlphaFoldDB" id="A0A563EEI2"/>
<keyword evidence="1" id="KW-0472">Membrane</keyword>
<comment type="caution">
    <text evidence="2">The sequence shown here is derived from an EMBL/GenBank/DDBJ whole genome shotgun (WGS) entry which is preliminary data.</text>
</comment>
<dbReference type="Proteomes" id="UP000316639">
    <property type="component" value="Unassembled WGS sequence"/>
</dbReference>
<dbReference type="EMBL" id="VOBR01000063">
    <property type="protein sequence ID" value="TWP43519.1"/>
    <property type="molecule type" value="Genomic_DNA"/>
</dbReference>
<name>A0A563EEI2_9PSEU</name>
<evidence type="ECO:0000313" key="2">
    <source>
        <dbReference type="EMBL" id="TWP43519.1"/>
    </source>
</evidence>
<gene>
    <name evidence="2" type="ORF">FKR81_42390</name>
</gene>
<accession>A0A563EEI2</accession>